<protein>
    <submittedName>
        <fullName evidence="1">Uncharacterized protein</fullName>
    </submittedName>
</protein>
<reference evidence="1" key="1">
    <citation type="submission" date="2018-11" db="EMBL/GenBank/DDBJ databases">
        <authorList>
            <consortium name="Pathogen Informatics"/>
        </authorList>
    </citation>
    <scope>NUCLEOTIDE SEQUENCE</scope>
</reference>
<name>A0A3S5A882_9PLAT</name>
<dbReference type="EMBL" id="CAAALY010057250">
    <property type="protein sequence ID" value="VEL22576.1"/>
    <property type="molecule type" value="Genomic_DNA"/>
</dbReference>
<gene>
    <name evidence="1" type="ORF">PXEA_LOCUS16016</name>
</gene>
<proteinExistence type="predicted"/>
<evidence type="ECO:0000313" key="1">
    <source>
        <dbReference type="EMBL" id="VEL22576.1"/>
    </source>
</evidence>
<keyword evidence="2" id="KW-1185">Reference proteome</keyword>
<organism evidence="1 2">
    <name type="scientific">Protopolystoma xenopodis</name>
    <dbReference type="NCBI Taxonomy" id="117903"/>
    <lineage>
        <taxon>Eukaryota</taxon>
        <taxon>Metazoa</taxon>
        <taxon>Spiralia</taxon>
        <taxon>Lophotrochozoa</taxon>
        <taxon>Platyhelminthes</taxon>
        <taxon>Monogenea</taxon>
        <taxon>Polyopisthocotylea</taxon>
        <taxon>Polystomatidea</taxon>
        <taxon>Polystomatidae</taxon>
        <taxon>Protopolystoma</taxon>
    </lineage>
</organism>
<accession>A0A3S5A882</accession>
<sequence length="192" mass="21559">MLTVSAGDYLSSSFDMLKRDSQMAGAQIDVDEHNSGVGEPQSFVHNGTTISSPHDIHQAETEKITEEADNRLEYLLGLHYRVREAHSQGSVFGPRIAKLIDILQRLSAARRRRLTADLADVALASPSIFFKPIQVQKQLVSEGNNAWPLSDMTMRRLKKSPNFNTLSTSIKSFEPSEDNCEFFALSRLHYIH</sequence>
<dbReference type="Proteomes" id="UP000784294">
    <property type="component" value="Unassembled WGS sequence"/>
</dbReference>
<dbReference type="AlphaFoldDB" id="A0A3S5A882"/>
<comment type="caution">
    <text evidence="1">The sequence shown here is derived from an EMBL/GenBank/DDBJ whole genome shotgun (WGS) entry which is preliminary data.</text>
</comment>
<evidence type="ECO:0000313" key="2">
    <source>
        <dbReference type="Proteomes" id="UP000784294"/>
    </source>
</evidence>